<dbReference type="GO" id="GO:0010073">
    <property type="term" value="P:meristem maintenance"/>
    <property type="evidence" value="ECO:0007669"/>
    <property type="project" value="InterPro"/>
</dbReference>
<proteinExistence type="predicted"/>
<sequence>MIGAVTCFWNRTTNNFHLPCGMIGMSLLHVAAITGLPINFPDCTPDIQSKRHYNVVLTNSYSDFIAHNMGAEGAKITDNEHVAFLFYWLNAVFFCSRSVQMSKLYLPLATLLHEGKALNLAKFLLGHIFKELGQFVCDLRDNKIISTGGPLWLLQLWLNVVFENFMTKSESGNTDKQYIDGFRLSEFKPNFPDTKSEEDKFWAIFSLFHTCKDFDNDQLNFTHFFRRNGCPAWLERLLFPDTNEENELANRS</sequence>
<dbReference type="InterPro" id="IPR019557">
    <property type="entry name" value="AminoTfrase-like_pln_mobile"/>
</dbReference>
<dbReference type="InterPro" id="IPR044824">
    <property type="entry name" value="MAIN-like"/>
</dbReference>
<comment type="caution">
    <text evidence="2">The sequence shown here is derived from an EMBL/GenBank/DDBJ whole genome shotgun (WGS) entry which is preliminary data.</text>
</comment>
<dbReference type="Proteomes" id="UP000289738">
    <property type="component" value="Chromosome A10"/>
</dbReference>
<name>A0A445B6G6_ARAHY</name>
<feature type="domain" description="Aminotransferase-like plant mobile" evidence="1">
    <location>
        <begin position="2"/>
        <end position="171"/>
    </location>
</feature>
<evidence type="ECO:0000259" key="1">
    <source>
        <dbReference type="Pfam" id="PF10536"/>
    </source>
</evidence>
<dbReference type="AlphaFoldDB" id="A0A445B6G6"/>
<accession>A0A445B6G6</accession>
<organism evidence="2 3">
    <name type="scientific">Arachis hypogaea</name>
    <name type="common">Peanut</name>
    <dbReference type="NCBI Taxonomy" id="3818"/>
    <lineage>
        <taxon>Eukaryota</taxon>
        <taxon>Viridiplantae</taxon>
        <taxon>Streptophyta</taxon>
        <taxon>Embryophyta</taxon>
        <taxon>Tracheophyta</taxon>
        <taxon>Spermatophyta</taxon>
        <taxon>Magnoliopsida</taxon>
        <taxon>eudicotyledons</taxon>
        <taxon>Gunneridae</taxon>
        <taxon>Pentapetalae</taxon>
        <taxon>rosids</taxon>
        <taxon>fabids</taxon>
        <taxon>Fabales</taxon>
        <taxon>Fabaceae</taxon>
        <taxon>Papilionoideae</taxon>
        <taxon>50 kb inversion clade</taxon>
        <taxon>dalbergioids sensu lato</taxon>
        <taxon>Dalbergieae</taxon>
        <taxon>Pterocarpus clade</taxon>
        <taxon>Arachis</taxon>
    </lineage>
</organism>
<protein>
    <recommendedName>
        <fullName evidence="1">Aminotransferase-like plant mobile domain-containing protein</fullName>
    </recommendedName>
</protein>
<reference evidence="2 3" key="1">
    <citation type="submission" date="2019-01" db="EMBL/GenBank/DDBJ databases">
        <title>Sequencing of cultivated peanut Arachis hypogaea provides insights into genome evolution and oil improvement.</title>
        <authorList>
            <person name="Chen X."/>
        </authorList>
    </citation>
    <scope>NUCLEOTIDE SEQUENCE [LARGE SCALE GENOMIC DNA]</scope>
    <source>
        <strain evidence="3">cv. Fuhuasheng</strain>
        <tissue evidence="2">Leaves</tissue>
    </source>
</reference>
<dbReference type="Pfam" id="PF10536">
    <property type="entry name" value="PMD"/>
    <property type="match status" value="1"/>
</dbReference>
<evidence type="ECO:0000313" key="3">
    <source>
        <dbReference type="Proteomes" id="UP000289738"/>
    </source>
</evidence>
<evidence type="ECO:0000313" key="2">
    <source>
        <dbReference type="EMBL" id="RYR34290.1"/>
    </source>
</evidence>
<gene>
    <name evidence="2" type="ORF">Ahy_A10g049072</name>
</gene>
<dbReference type="EMBL" id="SDMP01000010">
    <property type="protein sequence ID" value="RYR34290.1"/>
    <property type="molecule type" value="Genomic_DNA"/>
</dbReference>
<dbReference type="PANTHER" id="PTHR46033">
    <property type="entry name" value="PROTEIN MAIN-LIKE 2"/>
    <property type="match status" value="1"/>
</dbReference>
<dbReference type="PANTHER" id="PTHR46033:SF8">
    <property type="entry name" value="PROTEIN MAINTENANCE OF MERISTEMS-LIKE"/>
    <property type="match status" value="1"/>
</dbReference>
<keyword evidence="3" id="KW-1185">Reference proteome</keyword>